<comment type="caution">
    <text evidence="12">The sequence shown here is derived from an EMBL/GenBank/DDBJ whole genome shotgun (WGS) entry which is preliminary data.</text>
</comment>
<name>A0A2H5Y9I5_9CHLR</name>
<evidence type="ECO:0000256" key="3">
    <source>
        <dbReference type="ARBA" id="ARBA00022679"/>
    </source>
</evidence>
<dbReference type="GO" id="GO:0046983">
    <property type="term" value="F:protein dimerization activity"/>
    <property type="evidence" value="ECO:0007669"/>
    <property type="project" value="InterPro"/>
</dbReference>
<dbReference type="InterPro" id="IPR036890">
    <property type="entry name" value="HATPase_C_sf"/>
</dbReference>
<dbReference type="InterPro" id="IPR003594">
    <property type="entry name" value="HATPase_dom"/>
</dbReference>
<feature type="transmembrane region" description="Helical" evidence="10">
    <location>
        <begin position="148"/>
        <end position="166"/>
    </location>
</feature>
<dbReference type="PANTHER" id="PTHR24421:SF37">
    <property type="entry name" value="SENSOR HISTIDINE KINASE NARS"/>
    <property type="match status" value="1"/>
</dbReference>
<evidence type="ECO:0000313" key="12">
    <source>
        <dbReference type="EMBL" id="GBD10073.1"/>
    </source>
</evidence>
<keyword evidence="7" id="KW-0902">Two-component regulatory system</keyword>
<dbReference type="PROSITE" id="PS50109">
    <property type="entry name" value="HIS_KIN"/>
    <property type="match status" value="1"/>
</dbReference>
<keyword evidence="8 10" id="KW-0472">Membrane</keyword>
<dbReference type="AlphaFoldDB" id="A0A2H5Y9I5"/>
<feature type="domain" description="Histidine kinase" evidence="11">
    <location>
        <begin position="272"/>
        <end position="462"/>
    </location>
</feature>
<organism evidence="12 13">
    <name type="scientific">Candidatus Thermoflexus japonica</name>
    <dbReference type="NCBI Taxonomy" id="2035417"/>
    <lineage>
        <taxon>Bacteria</taxon>
        <taxon>Bacillati</taxon>
        <taxon>Chloroflexota</taxon>
        <taxon>Thermoflexia</taxon>
        <taxon>Thermoflexales</taxon>
        <taxon>Thermoflexaceae</taxon>
        <taxon>Thermoflexus</taxon>
    </lineage>
</organism>
<evidence type="ECO:0000313" key="13">
    <source>
        <dbReference type="Proteomes" id="UP000236642"/>
    </source>
</evidence>
<keyword evidence="6 10" id="KW-1133">Transmembrane helix</keyword>
<evidence type="ECO:0000256" key="9">
    <source>
        <dbReference type="SAM" id="MobiDB-lite"/>
    </source>
</evidence>
<dbReference type="Pfam" id="PF02518">
    <property type="entry name" value="HATPase_c"/>
    <property type="match status" value="1"/>
</dbReference>
<evidence type="ECO:0000256" key="4">
    <source>
        <dbReference type="ARBA" id="ARBA00022692"/>
    </source>
</evidence>
<accession>A0A2H5Y9I5</accession>
<feature type="compositionally biased region" description="Basic and acidic residues" evidence="9">
    <location>
        <begin position="480"/>
        <end position="498"/>
    </location>
</feature>
<feature type="transmembrane region" description="Helical" evidence="10">
    <location>
        <begin position="115"/>
        <end position="136"/>
    </location>
</feature>
<dbReference type="PANTHER" id="PTHR24421">
    <property type="entry name" value="NITRATE/NITRITE SENSOR PROTEIN NARX-RELATED"/>
    <property type="match status" value="1"/>
</dbReference>
<evidence type="ECO:0000256" key="10">
    <source>
        <dbReference type="SAM" id="Phobius"/>
    </source>
</evidence>
<evidence type="ECO:0000256" key="7">
    <source>
        <dbReference type="ARBA" id="ARBA00023012"/>
    </source>
</evidence>
<feature type="transmembrane region" description="Helical" evidence="10">
    <location>
        <begin position="80"/>
        <end position="103"/>
    </location>
</feature>
<feature type="region of interest" description="Disordered" evidence="9">
    <location>
        <begin position="471"/>
        <end position="498"/>
    </location>
</feature>
<comment type="subcellular location">
    <subcellularLocation>
        <location evidence="1">Cell membrane</location>
        <topology evidence="1">Multi-pass membrane protein</topology>
    </subcellularLocation>
</comment>
<dbReference type="SUPFAM" id="SSF55874">
    <property type="entry name" value="ATPase domain of HSP90 chaperone/DNA topoisomerase II/histidine kinase"/>
    <property type="match status" value="1"/>
</dbReference>
<proteinExistence type="predicted"/>
<dbReference type="InterPro" id="IPR011712">
    <property type="entry name" value="Sig_transdc_His_kin_sub3_dim/P"/>
</dbReference>
<dbReference type="InterPro" id="IPR005467">
    <property type="entry name" value="His_kinase_dom"/>
</dbReference>
<evidence type="ECO:0000256" key="6">
    <source>
        <dbReference type="ARBA" id="ARBA00022989"/>
    </source>
</evidence>
<dbReference type="Pfam" id="PF07730">
    <property type="entry name" value="HisKA_3"/>
    <property type="match status" value="1"/>
</dbReference>
<evidence type="ECO:0000256" key="1">
    <source>
        <dbReference type="ARBA" id="ARBA00004651"/>
    </source>
</evidence>
<sequence>MIRDLFLNQEPALRFFAGLVYYTLGLSLLLQSRGHSRLRLARSLPWLAGFGILHAIYEWSGALLLPIRSPLAAEAVSLLMIGRIMALALAFLCLFEFGADIVAPLGPRWLWLRPIGLILFLIWGAGAFALGLLSAFSLPQWERWVEAGARYLLGFPGGLLAAYALRRHTFHLLIPLARPHIIGMLRTAGLAIAAYSGLAGLIGPAIPIFPLDRINEEALQGLTGVPVFLLRSLAGIALVGGMLRALEIFEIELSSRLSSLEEAQILASERERMSRELHDRTLQMIYGAGLLVRNVQAQMEPAAASALDPVVRLLDQAVQSLREILQELQARPAMASLIDGLERLIREYGLPALMDVETEWQIPSDAQLPPAQLRHILAIVSEALSNVVRHARARRVHIRAALHDGQLQIRIADDGRGFGPEVQPGFGLRNMEERAHLLNGRLEIQSQPGMGTTVILEVPWLGIRREALHRPIAASQPQPEEGRRRAPGHPESDPHITQ</sequence>
<evidence type="ECO:0000256" key="2">
    <source>
        <dbReference type="ARBA" id="ARBA00022475"/>
    </source>
</evidence>
<feature type="transmembrane region" description="Helical" evidence="10">
    <location>
        <begin position="43"/>
        <end position="60"/>
    </location>
</feature>
<evidence type="ECO:0000259" key="11">
    <source>
        <dbReference type="PROSITE" id="PS50109"/>
    </source>
</evidence>
<dbReference type="CDD" id="cd16917">
    <property type="entry name" value="HATPase_UhpB-NarQ-NarX-like"/>
    <property type="match status" value="1"/>
</dbReference>
<dbReference type="EMBL" id="BEHY01000102">
    <property type="protein sequence ID" value="GBD10073.1"/>
    <property type="molecule type" value="Genomic_DNA"/>
</dbReference>
<keyword evidence="4 10" id="KW-0812">Transmembrane</keyword>
<evidence type="ECO:0000256" key="8">
    <source>
        <dbReference type="ARBA" id="ARBA00023136"/>
    </source>
</evidence>
<feature type="transmembrane region" description="Helical" evidence="10">
    <location>
        <begin position="187"/>
        <end position="208"/>
    </location>
</feature>
<dbReference type="Proteomes" id="UP000236642">
    <property type="component" value="Unassembled WGS sequence"/>
</dbReference>
<reference evidence="13" key="1">
    <citation type="submission" date="2017-09" db="EMBL/GenBank/DDBJ databases">
        <title>Metaegenomics of thermophilic ammonia-oxidizing enrichment culture.</title>
        <authorList>
            <person name="Kato S."/>
            <person name="Suzuki K."/>
        </authorList>
    </citation>
    <scope>NUCLEOTIDE SEQUENCE [LARGE SCALE GENOMIC DNA]</scope>
</reference>
<keyword evidence="5 12" id="KW-0418">Kinase</keyword>
<protein>
    <submittedName>
        <fullName evidence="12">Sensor histidine kinase LiaS</fullName>
        <ecNumber evidence="12">2.7.13.3</ecNumber>
    </submittedName>
</protein>
<dbReference type="Gene3D" id="3.30.565.10">
    <property type="entry name" value="Histidine kinase-like ATPase, C-terminal domain"/>
    <property type="match status" value="1"/>
</dbReference>
<evidence type="ECO:0000256" key="5">
    <source>
        <dbReference type="ARBA" id="ARBA00022777"/>
    </source>
</evidence>
<keyword evidence="2" id="KW-1003">Cell membrane</keyword>
<feature type="transmembrane region" description="Helical" evidence="10">
    <location>
        <begin position="12"/>
        <end position="31"/>
    </location>
</feature>
<dbReference type="GO" id="GO:0000155">
    <property type="term" value="F:phosphorelay sensor kinase activity"/>
    <property type="evidence" value="ECO:0007669"/>
    <property type="project" value="InterPro"/>
</dbReference>
<gene>
    <name evidence="12" type="primary">liaS_2</name>
    <name evidence="12" type="ORF">HRbin22_02336</name>
</gene>
<dbReference type="GO" id="GO:0005886">
    <property type="term" value="C:plasma membrane"/>
    <property type="evidence" value="ECO:0007669"/>
    <property type="project" value="UniProtKB-SubCell"/>
</dbReference>
<keyword evidence="3 12" id="KW-0808">Transferase</keyword>
<dbReference type="Gene3D" id="1.20.5.1930">
    <property type="match status" value="1"/>
</dbReference>
<dbReference type="EC" id="2.7.13.3" evidence="12"/>
<dbReference type="InterPro" id="IPR050482">
    <property type="entry name" value="Sensor_HK_TwoCompSys"/>
</dbReference>
<dbReference type="SMART" id="SM00387">
    <property type="entry name" value="HATPase_c"/>
    <property type="match status" value="1"/>
</dbReference>